<dbReference type="RefSeq" id="WP_411915694.1">
    <property type="nucleotide sequence ID" value="NZ_BAAFSF010000002.1"/>
</dbReference>
<accession>A0ABQ0E2J9</accession>
<name>A0ABQ0E2J9_9PORP</name>
<protein>
    <submittedName>
        <fullName evidence="1">Uncharacterized protein</fullName>
    </submittedName>
</protein>
<sequence>MNSLDKNLHSSIQAISELPWLKELFQKEEIIIFSSMKMKKPKDHFGIVLFQNGQYVLIGLEKNEEDFFVSNVTSMYSPCPDKGYNIFNEIRRLNASSFFGEEYSKHEYISYLYIAYYLHGELLGHWGMPFLYIGSNIKVKYPISGNAIFSLWMFDDKLFEKSQ</sequence>
<keyword evidence="2" id="KW-1185">Reference proteome</keyword>
<reference evidence="1 2" key="1">
    <citation type="journal article" date="2025" name="Int. J. Syst. Evol. Microbiol.">
        <title>Desulfovibrio falkowii sp. nov., Porphyromonas miyakawae sp. nov., Mediterraneibacter flintii sp. nov. and Owariibacterium komagatae gen. nov., sp. nov., isolated from human faeces.</title>
        <authorList>
            <person name="Hamaguchi T."/>
            <person name="Ohara M."/>
            <person name="Hisatomi A."/>
            <person name="Sekiguchi K."/>
            <person name="Takeda J.I."/>
            <person name="Ueyama J."/>
            <person name="Ito M."/>
            <person name="Nishiwaki H."/>
            <person name="Ogi T."/>
            <person name="Hirayama M."/>
            <person name="Ohkuma M."/>
            <person name="Sakamoto M."/>
            <person name="Ohno K."/>
        </authorList>
    </citation>
    <scope>NUCLEOTIDE SEQUENCE [LARGE SCALE GENOMIC DNA]</scope>
    <source>
        <strain evidence="1 2">13CB11C</strain>
    </source>
</reference>
<evidence type="ECO:0000313" key="1">
    <source>
        <dbReference type="EMBL" id="GAB1251877.1"/>
    </source>
</evidence>
<evidence type="ECO:0000313" key="2">
    <source>
        <dbReference type="Proteomes" id="UP001628220"/>
    </source>
</evidence>
<gene>
    <name evidence="1" type="ORF">Tsumi_09820</name>
</gene>
<dbReference type="Proteomes" id="UP001628220">
    <property type="component" value="Unassembled WGS sequence"/>
</dbReference>
<proteinExistence type="predicted"/>
<comment type="caution">
    <text evidence="1">The sequence shown here is derived from an EMBL/GenBank/DDBJ whole genome shotgun (WGS) entry which is preliminary data.</text>
</comment>
<dbReference type="EMBL" id="BAAFSF010000002">
    <property type="protein sequence ID" value="GAB1251877.1"/>
    <property type="molecule type" value="Genomic_DNA"/>
</dbReference>
<organism evidence="1 2">
    <name type="scientific">Porphyromonas miyakawae</name>
    <dbReference type="NCBI Taxonomy" id="3137470"/>
    <lineage>
        <taxon>Bacteria</taxon>
        <taxon>Pseudomonadati</taxon>
        <taxon>Bacteroidota</taxon>
        <taxon>Bacteroidia</taxon>
        <taxon>Bacteroidales</taxon>
        <taxon>Porphyromonadaceae</taxon>
        <taxon>Porphyromonas</taxon>
    </lineage>
</organism>